<accession>A0A425I4H8</accession>
<name>A0A425I4H8_TOXGO</name>
<organism evidence="1 2">
    <name type="scientific">Toxoplasma gondii CAST</name>
    <dbReference type="NCBI Taxonomy" id="943122"/>
    <lineage>
        <taxon>Eukaryota</taxon>
        <taxon>Sar</taxon>
        <taxon>Alveolata</taxon>
        <taxon>Apicomplexa</taxon>
        <taxon>Conoidasida</taxon>
        <taxon>Coccidia</taxon>
        <taxon>Eucoccidiorida</taxon>
        <taxon>Eimeriorina</taxon>
        <taxon>Sarcocystidae</taxon>
        <taxon>Toxoplasma</taxon>
    </lineage>
</organism>
<gene>
    <name evidence="1" type="ORF">TGCAST_289950B</name>
</gene>
<feature type="non-terminal residue" evidence="1">
    <location>
        <position position="1"/>
    </location>
</feature>
<dbReference type="AlphaFoldDB" id="A0A425I4H8"/>
<evidence type="ECO:0000313" key="2">
    <source>
        <dbReference type="Proteomes" id="UP000284452"/>
    </source>
</evidence>
<dbReference type="Proteomes" id="UP000284452">
    <property type="component" value="Unassembled WGS sequence"/>
</dbReference>
<sequence length="27" mass="3337">QVVHKICKMETTEDKQKFIILKPEYRM</sequence>
<dbReference type="VEuPathDB" id="ToxoDB:TGCAST_289950B"/>
<dbReference type="EMBL" id="AHIV02000532">
    <property type="protein sequence ID" value="RQX73703.1"/>
    <property type="molecule type" value="Genomic_DNA"/>
</dbReference>
<proteinExistence type="predicted"/>
<reference evidence="1 2" key="1">
    <citation type="submission" date="2017-10" db="EMBL/GenBank/DDBJ databases">
        <authorList>
            <person name="Sibley D."/>
            <person name="Venepally P."/>
            <person name="Karamycheva S."/>
            <person name="Hadjithomas M."/>
            <person name="Khan A."/>
            <person name="Brunk B."/>
            <person name="Roos D."/>
            <person name="Caler E."/>
            <person name="Lorenzi H."/>
        </authorList>
    </citation>
    <scope>NUCLEOTIDE SEQUENCE [LARGE SCALE GENOMIC DNA]</scope>
    <source>
        <strain evidence="1 2">CAST</strain>
    </source>
</reference>
<protein>
    <submittedName>
        <fullName evidence="1">Uncharacterized protein</fullName>
    </submittedName>
</protein>
<evidence type="ECO:0000313" key="1">
    <source>
        <dbReference type="EMBL" id="RQX73703.1"/>
    </source>
</evidence>
<comment type="caution">
    <text evidence="1">The sequence shown here is derived from an EMBL/GenBank/DDBJ whole genome shotgun (WGS) entry which is preliminary data.</text>
</comment>